<name>A0ABW5RUK5_9BACI</name>
<dbReference type="PANTHER" id="PTHR40070">
    <property type="entry name" value="UPF0478 PROTEIN YTXG"/>
    <property type="match status" value="1"/>
</dbReference>
<dbReference type="Proteomes" id="UP001597506">
    <property type="component" value="Unassembled WGS sequence"/>
</dbReference>
<keyword evidence="2" id="KW-0812">Transmembrane</keyword>
<evidence type="ECO:0000313" key="3">
    <source>
        <dbReference type="EMBL" id="MFD2681624.1"/>
    </source>
</evidence>
<accession>A0ABW5RUK5</accession>
<dbReference type="RefSeq" id="WP_377935988.1">
    <property type="nucleotide sequence ID" value="NZ_JBHUMF010000030.1"/>
</dbReference>
<reference evidence="4" key="1">
    <citation type="journal article" date="2019" name="Int. J. Syst. Evol. Microbiol.">
        <title>The Global Catalogue of Microorganisms (GCM) 10K type strain sequencing project: providing services to taxonomists for standard genome sequencing and annotation.</title>
        <authorList>
            <consortium name="The Broad Institute Genomics Platform"/>
            <consortium name="The Broad Institute Genome Sequencing Center for Infectious Disease"/>
            <person name="Wu L."/>
            <person name="Ma J."/>
        </authorList>
    </citation>
    <scope>NUCLEOTIDE SEQUENCE [LARGE SCALE GENOMIC DNA]</scope>
    <source>
        <strain evidence="4">KCTC 3913</strain>
    </source>
</reference>
<proteinExistence type="predicted"/>
<keyword evidence="4" id="KW-1185">Reference proteome</keyword>
<keyword evidence="2" id="KW-1133">Transmembrane helix</keyword>
<evidence type="ECO:0000256" key="2">
    <source>
        <dbReference type="SAM" id="Phobius"/>
    </source>
</evidence>
<dbReference type="EMBL" id="JBHUMF010000030">
    <property type="protein sequence ID" value="MFD2681624.1"/>
    <property type="molecule type" value="Genomic_DNA"/>
</dbReference>
<organism evidence="3 4">
    <name type="scientific">Bacillus seohaeanensis</name>
    <dbReference type="NCBI Taxonomy" id="284580"/>
    <lineage>
        <taxon>Bacteria</taxon>
        <taxon>Bacillati</taxon>
        <taxon>Bacillota</taxon>
        <taxon>Bacilli</taxon>
        <taxon>Bacillales</taxon>
        <taxon>Bacillaceae</taxon>
        <taxon>Bacillus</taxon>
    </lineage>
</organism>
<evidence type="ECO:0000256" key="1">
    <source>
        <dbReference type="SAM" id="MobiDB-lite"/>
    </source>
</evidence>
<feature type="compositionally biased region" description="Basic residues" evidence="1">
    <location>
        <begin position="150"/>
        <end position="164"/>
    </location>
</feature>
<dbReference type="PANTHER" id="PTHR40070:SF1">
    <property type="entry name" value="UPF0478 PROTEIN YTXG"/>
    <property type="match status" value="1"/>
</dbReference>
<comment type="caution">
    <text evidence="3">The sequence shown here is derived from an EMBL/GenBank/DDBJ whole genome shotgun (WGS) entry which is preliminary data.</text>
</comment>
<keyword evidence="2" id="KW-0472">Membrane</keyword>
<dbReference type="Pfam" id="PF06103">
    <property type="entry name" value="DUF948"/>
    <property type="match status" value="1"/>
</dbReference>
<evidence type="ECO:0000313" key="4">
    <source>
        <dbReference type="Proteomes" id="UP001597506"/>
    </source>
</evidence>
<dbReference type="InterPro" id="IPR009293">
    <property type="entry name" value="UPF0478"/>
</dbReference>
<protein>
    <submittedName>
        <fullName evidence="3">DUF948 domain-containing protein</fullName>
    </submittedName>
</protein>
<dbReference type="Gene3D" id="1.10.287.950">
    <property type="entry name" value="Methyl-accepting chemotaxis protein"/>
    <property type="match status" value="1"/>
</dbReference>
<feature type="transmembrane region" description="Helical" evidence="2">
    <location>
        <begin position="6"/>
        <end position="24"/>
    </location>
</feature>
<gene>
    <name evidence="3" type="ORF">ACFSUL_12795</name>
</gene>
<sequence>MELILYLSVAVIAIAFFILVISVIKTMKSLQTTLDSVSTTLNGLEGQLQGITKESTELLHKTNLLAEDIQKKSENLNTVVYAVKDVGQSIQTLNTSVKKVSSSISTEFEKNQGKISQIVQWGNAFIELKDKWKQKKEEDIVSEPAPTTSRKSRVAMKNKRAYDN</sequence>
<feature type="region of interest" description="Disordered" evidence="1">
    <location>
        <begin position="135"/>
        <end position="164"/>
    </location>
</feature>